<dbReference type="PANTHER" id="PTHR12363">
    <property type="entry name" value="TRANSPORTIN 3 AND IMPORTIN 13"/>
    <property type="match status" value="1"/>
</dbReference>
<proteinExistence type="predicted"/>
<dbReference type="Pfam" id="PF24139">
    <property type="entry name" value="TPR_TNPO3_IPO13_4th"/>
    <property type="match status" value="1"/>
</dbReference>
<evidence type="ECO:0000313" key="13">
    <source>
        <dbReference type="EMBL" id="GFR76380.1"/>
    </source>
</evidence>
<evidence type="ECO:0000256" key="8">
    <source>
        <dbReference type="ARBA" id="ARBA00023242"/>
    </source>
</evidence>
<evidence type="ECO:0000256" key="9">
    <source>
        <dbReference type="ARBA" id="ARBA00060097"/>
    </source>
</evidence>
<name>A0AAV4FUB4_9GAST</name>
<protein>
    <recommendedName>
        <fullName evidence="11">Transportin-3</fullName>
    </recommendedName>
</protein>
<evidence type="ECO:0000256" key="7">
    <source>
        <dbReference type="ARBA" id="ARBA00022990"/>
    </source>
</evidence>
<dbReference type="EMBL" id="BMAT01000929">
    <property type="protein sequence ID" value="GFR76380.1"/>
    <property type="molecule type" value="Genomic_DNA"/>
</dbReference>
<evidence type="ECO:0000256" key="3">
    <source>
        <dbReference type="ARBA" id="ARBA00022448"/>
    </source>
</evidence>
<dbReference type="InterPro" id="IPR013598">
    <property type="entry name" value="Exportin-1/Importin-b-like"/>
</dbReference>
<keyword evidence="7" id="KW-0007">Acetylation</keyword>
<evidence type="ECO:0000256" key="11">
    <source>
        <dbReference type="ARBA" id="ARBA00067328"/>
    </source>
</evidence>
<dbReference type="InterPro" id="IPR051345">
    <property type="entry name" value="Importin_beta-like_NTR"/>
</dbReference>
<keyword evidence="14" id="KW-1185">Reference proteome</keyword>
<dbReference type="Gene3D" id="1.25.10.10">
    <property type="entry name" value="Leucine-rich Repeat Variant"/>
    <property type="match status" value="1"/>
</dbReference>
<dbReference type="GO" id="GO:0005635">
    <property type="term" value="C:nuclear envelope"/>
    <property type="evidence" value="ECO:0007669"/>
    <property type="project" value="UniProtKB-SubCell"/>
</dbReference>
<dbReference type="GO" id="GO:0005737">
    <property type="term" value="C:cytoplasm"/>
    <property type="evidence" value="ECO:0007669"/>
    <property type="project" value="UniProtKB-SubCell"/>
</dbReference>
<dbReference type="GO" id="GO:0006606">
    <property type="term" value="P:protein import into nucleus"/>
    <property type="evidence" value="ECO:0007669"/>
    <property type="project" value="TreeGrafter"/>
</dbReference>
<dbReference type="FunFam" id="1.25.10.10:FF:000079">
    <property type="entry name" value="transportin-3 isoform X1"/>
    <property type="match status" value="1"/>
</dbReference>
<keyword evidence="5" id="KW-0597">Phosphoprotein</keyword>
<sequence length="1153" mass="129163">MKSGKACGIDGISTEMLKALGDFGIEVLTDLCNCMYSTAYIPGDLKTSVFILLPKKPKATDCSDYRTISLMCHILKLLLSIIMRRISQKIEREISDRQTGFRKNSGTREAIFSLKVTAGRYLEGHKEIFACFIDYSKAFDSVKHEQLIEILQKTDIDENDIAVIANLYWQQRTKIMIDTNMSEAVKIKRGVRQDCVMSPAIFNLYTEYIFRTIDNIPGLTVGGININNLRYADDTVMLAKNEDDIQKLVNIVKEKSENCGLFINIRKTKTMVFAWQIADQLLRLNQSLESCYFAAQTMRTKIQYAFHELPQDSHQSLRDSLIEHASKIAPGTPPVIVTQLSLALADLALQMATWKSAVLDLVEKFSKEHTGFLLELLTVLPEEINSSSLRLGANRRREVTDELIAASPVVIQMLTHLNSTTSGDDERDQRARSKTYKVMGSWFTVSAIPQQVLLSTQLMSYPFQALADVHCPAFLHEAATDCICSALYTAEDSEQYGELAQRLFQGVMTLVPAYRQAEKDEESDKCLNYCRVFTELSESLFDMVVNTPNEGLGTFQLLDLLLLCVGHHLYEVCEITFNFWYRLSEELYQRNIQALTDMFKPYIQNLVLSLCQHCQMDEDHEGIPDENSEFGEFRVRVSDLIKDVVFIAGSSSCFVQMFESLKSPQSPSWSVSESALFIMSAVAKNILPEENEIVPQVVHAILAMPESTHISVRHTSIQLLGELAEWIDSHGQLLDPILQCLLSGLQQPTLASVSANALQNLCTHCRGQMINHFDGLMQIVKAMDTFNLSPDASIGLLKGTSTILGRLNGSDITEALRQICACQIAPLEKASEISCSCFDQLLQEESGPVKYGSANDPTMWLDRLAAIFRYTSPTVTNGQTHPCQPVIVEVWPVLSRACEKYQADLKIIERCCRCIRFAIRCLGKNSATLLSPLVTQMVGLYQTHQHSCFLYLGSILVDEYGTESGCVPGLLDMLQAFCGPTFKILEEHNGLRNHPDSVDDLFRLCLRFVQRAPLPFLQSAMAKPIMRCAIAACSLDHKDANGSVVKFLIDLIQCARGKQDKEDFEVRSNLVKILLNEHGQNLMKSLLNACLFCLPGFMTADISEVMWELKLTDAQAYSIWLENTLQELPTESSGGAVTATKQQLADFHTLCTG</sequence>
<dbReference type="InterPro" id="IPR057942">
    <property type="entry name" value="TPR_TNPO3_IPO13_3rd"/>
</dbReference>
<dbReference type="Pfam" id="PF24138">
    <property type="entry name" value="TPR_TNPO3_IPO13_2nd"/>
    <property type="match status" value="1"/>
</dbReference>
<dbReference type="InterPro" id="IPR057941">
    <property type="entry name" value="TPR_TNPO3_IPO13_2nd"/>
</dbReference>
<dbReference type="Pfam" id="PF24140">
    <property type="entry name" value="TPR_TNPO3_IPO13_3rd"/>
    <property type="match status" value="1"/>
</dbReference>
<accession>A0AAV4FUB4</accession>
<comment type="subunit">
    <text evidence="10">Interacts with (GTP-bound) Ran. Interacts with (phosphorylated) SFRS1 and SFRS2; leading to their nuclear import. Interacts with NUP62. Interacts with RBM4. Interacts with CPSF6, promoting its nuclear import.</text>
</comment>
<reference evidence="13 14" key="1">
    <citation type="journal article" date="2021" name="Elife">
        <title>Chloroplast acquisition without the gene transfer in kleptoplastic sea slugs, Plakobranchus ocellatus.</title>
        <authorList>
            <person name="Maeda T."/>
            <person name="Takahashi S."/>
            <person name="Yoshida T."/>
            <person name="Shimamura S."/>
            <person name="Takaki Y."/>
            <person name="Nagai Y."/>
            <person name="Toyoda A."/>
            <person name="Suzuki Y."/>
            <person name="Arimoto A."/>
            <person name="Ishii H."/>
            <person name="Satoh N."/>
            <person name="Nishiyama T."/>
            <person name="Hasebe M."/>
            <person name="Maruyama T."/>
            <person name="Minagawa J."/>
            <person name="Obokata J."/>
            <person name="Shigenobu S."/>
        </authorList>
    </citation>
    <scope>NUCLEOTIDE SEQUENCE [LARGE SCALE GENOMIC DNA]</scope>
</reference>
<dbReference type="InterPro" id="IPR011989">
    <property type="entry name" value="ARM-like"/>
</dbReference>
<dbReference type="Proteomes" id="UP000762676">
    <property type="component" value="Unassembled WGS sequence"/>
</dbReference>
<dbReference type="PROSITE" id="PS50878">
    <property type="entry name" value="RT_POL"/>
    <property type="match status" value="1"/>
</dbReference>
<dbReference type="Pfam" id="PF08389">
    <property type="entry name" value="Xpo1"/>
    <property type="match status" value="1"/>
</dbReference>
<dbReference type="SUPFAM" id="SSF56672">
    <property type="entry name" value="DNA/RNA polymerases"/>
    <property type="match status" value="1"/>
</dbReference>
<organism evidence="13 14">
    <name type="scientific">Elysia marginata</name>
    <dbReference type="NCBI Taxonomy" id="1093978"/>
    <lineage>
        <taxon>Eukaryota</taxon>
        <taxon>Metazoa</taxon>
        <taxon>Spiralia</taxon>
        <taxon>Lophotrochozoa</taxon>
        <taxon>Mollusca</taxon>
        <taxon>Gastropoda</taxon>
        <taxon>Heterobranchia</taxon>
        <taxon>Euthyneura</taxon>
        <taxon>Panpulmonata</taxon>
        <taxon>Sacoglossa</taxon>
        <taxon>Placobranchoidea</taxon>
        <taxon>Plakobranchidae</taxon>
        <taxon>Elysia</taxon>
    </lineage>
</organism>
<dbReference type="AlphaFoldDB" id="A0AAV4FUB4"/>
<dbReference type="InterPro" id="IPR058537">
    <property type="entry name" value="TPR_TNPO3_IPO13_4th"/>
</dbReference>
<comment type="caution">
    <text evidence="13">The sequence shown here is derived from an EMBL/GenBank/DDBJ whole genome shotgun (WGS) entry which is preliminary data.</text>
</comment>
<comment type="subcellular location">
    <subcellularLocation>
        <location evidence="2">Cytoplasm</location>
    </subcellularLocation>
    <subcellularLocation>
        <location evidence="1">Nucleus envelope</location>
    </subcellularLocation>
</comment>
<evidence type="ECO:0000256" key="6">
    <source>
        <dbReference type="ARBA" id="ARBA00022927"/>
    </source>
</evidence>
<evidence type="ECO:0000259" key="12">
    <source>
        <dbReference type="PROSITE" id="PS50878"/>
    </source>
</evidence>
<keyword evidence="6" id="KW-0653">Protein transport</keyword>
<evidence type="ECO:0000256" key="5">
    <source>
        <dbReference type="ARBA" id="ARBA00022553"/>
    </source>
</evidence>
<dbReference type="CDD" id="cd01650">
    <property type="entry name" value="RT_nLTR_like"/>
    <property type="match status" value="1"/>
</dbReference>
<dbReference type="Pfam" id="PF00078">
    <property type="entry name" value="RVT_1"/>
    <property type="match status" value="1"/>
</dbReference>
<evidence type="ECO:0000256" key="10">
    <source>
        <dbReference type="ARBA" id="ARBA00063116"/>
    </source>
</evidence>
<dbReference type="InterPro" id="IPR043502">
    <property type="entry name" value="DNA/RNA_pol_sf"/>
</dbReference>
<comment type="function">
    <text evidence="9">Importin, which transports target proteins into the nucleus. Specifically mediates the nuclear import of splicing factor serine/arginine (SR) proteins, such as RBM4, SFRS1 and SFRS2, by recognizing phosphorylated SR domains. Also mediates the nuclear import of serine/arginine (SR) protein CPSF6, independently of CPSF6 phosphorylation. The nuclear import process is regulated by the small GTPase Ran that partitions between cytoplasm and nucleus in the predominantly GDP- and GTP-bound form, respectively. Importin associates with target cargo proteins in the cytoplasm, and the competitive binding of GTP-bound Ran induces the release of cargos in the nucleus.</text>
</comment>
<feature type="domain" description="Reverse transcriptase" evidence="12">
    <location>
        <begin position="34"/>
        <end position="288"/>
    </location>
</feature>
<evidence type="ECO:0000256" key="4">
    <source>
        <dbReference type="ARBA" id="ARBA00022490"/>
    </source>
</evidence>
<keyword evidence="4" id="KW-0963">Cytoplasm</keyword>
<keyword evidence="8" id="KW-0539">Nucleus</keyword>
<dbReference type="InterPro" id="IPR000477">
    <property type="entry name" value="RT_dom"/>
</dbReference>
<dbReference type="InterPro" id="IPR016024">
    <property type="entry name" value="ARM-type_fold"/>
</dbReference>
<gene>
    <name evidence="13" type="ORF">ElyMa_000480900</name>
</gene>
<keyword evidence="3" id="KW-0813">Transport</keyword>
<evidence type="ECO:0000313" key="14">
    <source>
        <dbReference type="Proteomes" id="UP000762676"/>
    </source>
</evidence>
<evidence type="ECO:0000256" key="2">
    <source>
        <dbReference type="ARBA" id="ARBA00004496"/>
    </source>
</evidence>
<dbReference type="SUPFAM" id="SSF48371">
    <property type="entry name" value="ARM repeat"/>
    <property type="match status" value="1"/>
</dbReference>
<evidence type="ECO:0000256" key="1">
    <source>
        <dbReference type="ARBA" id="ARBA00004259"/>
    </source>
</evidence>
<dbReference type="PANTHER" id="PTHR12363:SF42">
    <property type="entry name" value="TRANSPORTIN-3"/>
    <property type="match status" value="1"/>
</dbReference>